<evidence type="ECO:0000313" key="2">
    <source>
        <dbReference type="Proteomes" id="UP000280346"/>
    </source>
</evidence>
<accession>A0A3S0V3S5</accession>
<comment type="caution">
    <text evidence="1">The sequence shown here is derived from an EMBL/GenBank/DDBJ whole genome shotgun (WGS) entry which is preliminary data.</text>
</comment>
<organism evidence="1 2">
    <name type="scientific">Azospirillum doebereinerae</name>
    <dbReference type="NCBI Taxonomy" id="92933"/>
    <lineage>
        <taxon>Bacteria</taxon>
        <taxon>Pseudomonadati</taxon>
        <taxon>Pseudomonadota</taxon>
        <taxon>Alphaproteobacteria</taxon>
        <taxon>Rhodospirillales</taxon>
        <taxon>Azospirillaceae</taxon>
        <taxon>Azospirillum</taxon>
    </lineage>
</organism>
<dbReference type="OrthoDB" id="8374226at2"/>
<name>A0A3S0V3S5_9PROT</name>
<dbReference type="Proteomes" id="UP000280346">
    <property type="component" value="Unassembled WGS sequence"/>
</dbReference>
<dbReference type="EMBL" id="RZIJ01000001">
    <property type="protein sequence ID" value="RUQ75780.1"/>
    <property type="molecule type" value="Genomic_DNA"/>
</dbReference>
<dbReference type="RefSeq" id="WP_126994077.1">
    <property type="nucleotide sequence ID" value="NZ_JBNPXW010000001.1"/>
</dbReference>
<dbReference type="CDD" id="cd00719">
    <property type="entry name" value="GIY-YIG_SF"/>
    <property type="match status" value="1"/>
</dbReference>
<sequence>MAEISSVVDWFGPYRSLKDARTVARQDFGGGLYAAIGWSKIEGRSPNQYRGRPTLQYIGIAENLGGRLTETHHKIGLRGNIEIASIWLGEVASYGVPGRRRKKIEPHLDIVEWATAFFLRTQYNEMKRTPPRCSCFVLNRWWSTDYETSIDRPVSRWADVIEYNIYTGSANLCWFGRNGRVKSIDNAMAYGRAAINQEMKSKSLLPASITDDELV</sequence>
<reference evidence="1 2" key="1">
    <citation type="submission" date="2018-12" db="EMBL/GenBank/DDBJ databases">
        <authorList>
            <person name="Yang Y."/>
        </authorList>
    </citation>
    <scope>NUCLEOTIDE SEQUENCE [LARGE SCALE GENOMIC DNA]</scope>
    <source>
        <strain evidence="1 2">GSF71</strain>
    </source>
</reference>
<keyword evidence="2" id="KW-1185">Reference proteome</keyword>
<evidence type="ECO:0000313" key="1">
    <source>
        <dbReference type="EMBL" id="RUQ75780.1"/>
    </source>
</evidence>
<gene>
    <name evidence="1" type="ORF">EJ913_01320</name>
</gene>
<proteinExistence type="predicted"/>
<dbReference type="AlphaFoldDB" id="A0A3S0V3S5"/>
<protein>
    <submittedName>
        <fullName evidence="1">GIY-YIG nuclease family protein</fullName>
    </submittedName>
</protein>